<feature type="domain" description="ACT" evidence="1">
    <location>
        <begin position="6"/>
        <end position="86"/>
    </location>
</feature>
<feature type="domain" description="ACT" evidence="1">
    <location>
        <begin position="98"/>
        <end position="171"/>
    </location>
</feature>
<name>A0ABM7W4F2_9BACT</name>
<evidence type="ECO:0000313" key="2">
    <source>
        <dbReference type="EMBL" id="BDD85725.1"/>
    </source>
</evidence>
<dbReference type="Pfam" id="PF13740">
    <property type="entry name" value="ACT_6"/>
    <property type="match status" value="2"/>
</dbReference>
<dbReference type="EMBL" id="AP025516">
    <property type="protein sequence ID" value="BDD85725.1"/>
    <property type="molecule type" value="Genomic_DNA"/>
</dbReference>
<dbReference type="PANTHER" id="PTHR34875:SF6">
    <property type="entry name" value="UPF0237 PROTEIN MJ1558"/>
    <property type="match status" value="1"/>
</dbReference>
<gene>
    <name evidence="2" type="ORF">DPPLL_00900</name>
</gene>
<evidence type="ECO:0000313" key="3">
    <source>
        <dbReference type="Proteomes" id="UP000830055"/>
    </source>
</evidence>
<protein>
    <submittedName>
        <fullName evidence="2">Amino acid-binding protein</fullName>
    </submittedName>
</protein>
<dbReference type="InterPro" id="IPR050990">
    <property type="entry name" value="UPF0237/GcvR_regulator"/>
</dbReference>
<organism evidence="2 3">
    <name type="scientific">Desulfofustis limnaeus</name>
    <dbReference type="NCBI Taxonomy" id="2740163"/>
    <lineage>
        <taxon>Bacteria</taxon>
        <taxon>Pseudomonadati</taxon>
        <taxon>Thermodesulfobacteriota</taxon>
        <taxon>Desulfobulbia</taxon>
        <taxon>Desulfobulbales</taxon>
        <taxon>Desulfocapsaceae</taxon>
        <taxon>Desulfofustis</taxon>
    </lineage>
</organism>
<accession>A0ABM7W4F2</accession>
<dbReference type="InterPro" id="IPR045865">
    <property type="entry name" value="ACT-like_dom_sf"/>
</dbReference>
<dbReference type="PANTHER" id="PTHR34875">
    <property type="entry name" value="UPF0237 PROTEIN MJ1558"/>
    <property type="match status" value="1"/>
</dbReference>
<dbReference type="SUPFAM" id="SSF55021">
    <property type="entry name" value="ACT-like"/>
    <property type="match status" value="2"/>
</dbReference>
<reference evidence="2 3" key="1">
    <citation type="submission" date="2022-01" db="EMBL/GenBank/DDBJ databases">
        <title>Desulfofustis limnae sp. nov., a novel mesophilic sulfate-reducing bacterium isolated from marsh soil.</title>
        <authorList>
            <person name="Watanabe M."/>
            <person name="Takahashi A."/>
            <person name="Kojima H."/>
            <person name="Fukui M."/>
        </authorList>
    </citation>
    <scope>NUCLEOTIDE SEQUENCE [LARGE SCALE GENOMIC DNA]</scope>
    <source>
        <strain evidence="2 3">PPLL</strain>
    </source>
</reference>
<dbReference type="InterPro" id="IPR002912">
    <property type="entry name" value="ACT_dom"/>
</dbReference>
<dbReference type="PROSITE" id="PS51671">
    <property type="entry name" value="ACT"/>
    <property type="match status" value="2"/>
</dbReference>
<sequence length="184" mass="20251">MSRQFIISVLSEDRPGIIADITGAVYELGGDLAELNQSILCGYLTMILVAAFDTAMAATTLLARLEAINSPTRFDFIVREIEASPPCPEIGAPAKAYIMTAQGRNKKGLVHGVSSFCYRHNINILDLATTRTGDTYTMILQLDLTKVTAVADVRKELQHFAEQNGLQVLLQHHDLFKVTNEIPF</sequence>
<evidence type="ECO:0000259" key="1">
    <source>
        <dbReference type="PROSITE" id="PS51671"/>
    </source>
</evidence>
<dbReference type="Proteomes" id="UP000830055">
    <property type="component" value="Chromosome"/>
</dbReference>
<dbReference type="Gene3D" id="3.30.70.260">
    <property type="match status" value="2"/>
</dbReference>
<dbReference type="RefSeq" id="WP_284152860.1">
    <property type="nucleotide sequence ID" value="NZ_AP025516.1"/>
</dbReference>
<proteinExistence type="predicted"/>
<keyword evidence="3" id="KW-1185">Reference proteome</keyword>